<sequence>MFQISNDYILLRKAFIDVKENEPIPVSMDMLSNIWFCTPRNAKIIVTKMVNHGWVEFVSGRGRGNRSLLTFKETLEEILFNQAIHFVKQGELKEALDQIQLFGEETNVKERIMSWLSDYFGYKVENEKDHRIEILRFPISRPITTLDPARIYYEFDAHITKQIYNTLIEYDRNYQEIRGGLAHHWESNKDLTKWVFYLRKGVQFHHGRELSVEDVMYSFTRLGDSPHRWLVQPIKEMLIHDKYTLQINLNSPNYLFTNYLAYTPMSILPADLCKTNEDFPLCPNGTGPFEVVKNNSDTCFLEAFTSHFAGRPQLDRIEIARVDNEANLWKLDKQNFERLFVNHDESFNDRHTKWQTKEEIYAGSSVLTLNLSKPGPQNSFYFRKAFHRLIDRAKMVSTLGEPRMYPSNGFQLKGLPSVIDREYNSSEVGPLLQKSGYSGEEVHLFSYKRHEPDALWLREECLKHGINLVVNIVDWEDMAEIKLIKNADCILFEVVLGEKEISQIHDYQFSNGFIRLHLGEEISGQVDMKINELLMEPIAASREDKLLDIENLLKENHAVLFLVHKKLGATFHPSVQGVHMNSRGWVDFKDIWFKSDKAKAALSE</sequence>
<dbReference type="InterPro" id="IPR025370">
    <property type="entry name" value="SgrR_HTH_N"/>
</dbReference>
<feature type="domain" description="Solute-binding protein family 5" evidence="2">
    <location>
        <begin position="176"/>
        <end position="476"/>
    </location>
</feature>
<dbReference type="RefSeq" id="WP_213099886.1">
    <property type="nucleotide sequence ID" value="NZ_JAGYPN010000005.1"/>
</dbReference>
<gene>
    <name evidence="4" type="ORF">KHA91_19195</name>
</gene>
<dbReference type="GO" id="GO:0003677">
    <property type="term" value="F:DNA binding"/>
    <property type="evidence" value="ECO:0007669"/>
    <property type="project" value="UniProtKB-KW"/>
</dbReference>
<reference evidence="4 5" key="1">
    <citation type="submission" date="2021-05" db="EMBL/GenBank/DDBJ databases">
        <title>Novel Bacillus species.</title>
        <authorList>
            <person name="Liu G."/>
        </authorList>
    </citation>
    <scope>NUCLEOTIDE SEQUENCE [LARGE SCALE GENOMIC DNA]</scope>
    <source>
        <strain evidence="4 5">FJAT-49682</strain>
    </source>
</reference>
<evidence type="ECO:0000313" key="4">
    <source>
        <dbReference type="EMBL" id="MBS4224825.1"/>
    </source>
</evidence>
<evidence type="ECO:0000256" key="1">
    <source>
        <dbReference type="ARBA" id="ARBA00023125"/>
    </source>
</evidence>
<evidence type="ECO:0000313" key="5">
    <source>
        <dbReference type="Proteomes" id="UP000676456"/>
    </source>
</evidence>
<dbReference type="EMBL" id="JAGYPN010000005">
    <property type="protein sequence ID" value="MBS4224825.1"/>
    <property type="molecule type" value="Genomic_DNA"/>
</dbReference>
<dbReference type="PANTHER" id="PTHR30290:SF72">
    <property type="entry name" value="HTH-TYPE TRANSCRIPTIONAL REGULATOR SGRR"/>
    <property type="match status" value="1"/>
</dbReference>
<dbReference type="Pfam" id="PF12793">
    <property type="entry name" value="SgrR_N"/>
    <property type="match status" value="1"/>
</dbReference>
<feature type="domain" description="Transcriptional regulator SgrR N-terminal HTH" evidence="3">
    <location>
        <begin position="7"/>
        <end position="108"/>
    </location>
</feature>
<evidence type="ECO:0000259" key="2">
    <source>
        <dbReference type="Pfam" id="PF00496"/>
    </source>
</evidence>
<dbReference type="GO" id="GO:1904680">
    <property type="term" value="F:peptide transmembrane transporter activity"/>
    <property type="evidence" value="ECO:0007669"/>
    <property type="project" value="TreeGrafter"/>
</dbReference>
<evidence type="ECO:0000259" key="3">
    <source>
        <dbReference type="Pfam" id="PF12793"/>
    </source>
</evidence>
<keyword evidence="1" id="KW-0238">DNA-binding</keyword>
<accession>A0A942UQ67</accession>
<dbReference type="GO" id="GO:0015833">
    <property type="term" value="P:peptide transport"/>
    <property type="evidence" value="ECO:0007669"/>
    <property type="project" value="TreeGrafter"/>
</dbReference>
<proteinExistence type="predicted"/>
<dbReference type="SUPFAM" id="SSF53850">
    <property type="entry name" value="Periplasmic binding protein-like II"/>
    <property type="match status" value="1"/>
</dbReference>
<dbReference type="InterPro" id="IPR039424">
    <property type="entry name" value="SBP_5"/>
</dbReference>
<dbReference type="Gene3D" id="3.10.105.10">
    <property type="entry name" value="Dipeptide-binding Protein, Domain 3"/>
    <property type="match status" value="1"/>
</dbReference>
<name>A0A942UQ67_9BACI</name>
<dbReference type="Pfam" id="PF00496">
    <property type="entry name" value="SBP_bac_5"/>
    <property type="match status" value="1"/>
</dbReference>
<protein>
    <submittedName>
        <fullName evidence="4">SgrR family transcriptional regulator</fullName>
    </submittedName>
</protein>
<dbReference type="Proteomes" id="UP000676456">
    <property type="component" value="Unassembled WGS sequence"/>
</dbReference>
<dbReference type="Gene3D" id="3.40.190.10">
    <property type="entry name" value="Periplasmic binding protein-like II"/>
    <property type="match status" value="1"/>
</dbReference>
<dbReference type="InterPro" id="IPR000914">
    <property type="entry name" value="SBP_5_dom"/>
</dbReference>
<keyword evidence="5" id="KW-1185">Reference proteome</keyword>
<organism evidence="4 5">
    <name type="scientific">Lederbergia citrea</name>
    <dbReference type="NCBI Taxonomy" id="2833581"/>
    <lineage>
        <taxon>Bacteria</taxon>
        <taxon>Bacillati</taxon>
        <taxon>Bacillota</taxon>
        <taxon>Bacilli</taxon>
        <taxon>Bacillales</taxon>
        <taxon>Bacillaceae</taxon>
        <taxon>Lederbergia</taxon>
    </lineage>
</organism>
<comment type="caution">
    <text evidence="4">The sequence shown here is derived from an EMBL/GenBank/DDBJ whole genome shotgun (WGS) entry which is preliminary data.</text>
</comment>
<dbReference type="PANTHER" id="PTHR30290">
    <property type="entry name" value="PERIPLASMIC BINDING COMPONENT OF ABC TRANSPORTER"/>
    <property type="match status" value="1"/>
</dbReference>
<dbReference type="AlphaFoldDB" id="A0A942UQ67"/>